<protein>
    <submittedName>
        <fullName evidence="4">Predicted protein</fullName>
    </submittedName>
</protein>
<dbReference type="PANTHER" id="PTHR47706">
    <property type="entry name" value="NMRA-LIKE FAMILY PROTEIN"/>
    <property type="match status" value="1"/>
</dbReference>
<organism evidence="5">
    <name type="scientific">Naegleria gruberi</name>
    <name type="common">Amoeba</name>
    <dbReference type="NCBI Taxonomy" id="5762"/>
    <lineage>
        <taxon>Eukaryota</taxon>
        <taxon>Discoba</taxon>
        <taxon>Heterolobosea</taxon>
        <taxon>Tetramitia</taxon>
        <taxon>Eutetramitia</taxon>
        <taxon>Vahlkampfiidae</taxon>
        <taxon>Naegleria</taxon>
    </lineage>
</organism>
<dbReference type="Gene3D" id="3.40.50.720">
    <property type="entry name" value="NAD(P)-binding Rossmann-like Domain"/>
    <property type="match status" value="1"/>
</dbReference>
<dbReference type="OMA" id="YPAWQGM"/>
<evidence type="ECO:0000313" key="5">
    <source>
        <dbReference type="Proteomes" id="UP000006671"/>
    </source>
</evidence>
<keyword evidence="1" id="KW-0521">NADP</keyword>
<evidence type="ECO:0000313" key="4">
    <source>
        <dbReference type="EMBL" id="EFC39253.1"/>
    </source>
</evidence>
<feature type="domain" description="NmrA-like" evidence="3">
    <location>
        <begin position="4"/>
        <end position="244"/>
    </location>
</feature>
<reference evidence="4 5" key="1">
    <citation type="journal article" date="2010" name="Cell">
        <title>The genome of Naegleria gruberi illuminates early eukaryotic versatility.</title>
        <authorList>
            <person name="Fritz-Laylin L.K."/>
            <person name="Prochnik S.E."/>
            <person name="Ginger M.L."/>
            <person name="Dacks J.B."/>
            <person name="Carpenter M.L."/>
            <person name="Field M.C."/>
            <person name="Kuo A."/>
            <person name="Paredez A."/>
            <person name="Chapman J."/>
            <person name="Pham J."/>
            <person name="Shu S."/>
            <person name="Neupane R."/>
            <person name="Cipriano M."/>
            <person name="Mancuso J."/>
            <person name="Tu H."/>
            <person name="Salamov A."/>
            <person name="Lindquist E."/>
            <person name="Shapiro H."/>
            <person name="Lucas S."/>
            <person name="Grigoriev I.V."/>
            <person name="Cande W.Z."/>
            <person name="Fulton C."/>
            <person name="Rokhsar D.S."/>
            <person name="Dawson S.C."/>
        </authorList>
    </citation>
    <scope>NUCLEOTIDE SEQUENCE [LARGE SCALE GENOMIC DNA]</scope>
    <source>
        <strain evidence="4 5">NEG-M</strain>
    </source>
</reference>
<dbReference type="AlphaFoldDB" id="D2VV61"/>
<gene>
    <name evidence="4" type="ORF">NAEGRDRAFT_72902</name>
</gene>
<dbReference type="EMBL" id="GG738901">
    <property type="protein sequence ID" value="EFC39253.1"/>
    <property type="molecule type" value="Genomic_DNA"/>
</dbReference>
<dbReference type="KEGG" id="ngr:NAEGRDRAFT_72902"/>
<evidence type="ECO:0000259" key="3">
    <source>
        <dbReference type="Pfam" id="PF05368"/>
    </source>
</evidence>
<dbReference type="InParanoid" id="D2VV61"/>
<evidence type="ECO:0000256" key="1">
    <source>
        <dbReference type="ARBA" id="ARBA00022857"/>
    </source>
</evidence>
<keyword evidence="5" id="KW-1185">Reference proteome</keyword>
<dbReference type="SUPFAM" id="SSF51735">
    <property type="entry name" value="NAD(P)-binding Rossmann-fold domains"/>
    <property type="match status" value="1"/>
</dbReference>
<dbReference type="Gene3D" id="3.90.25.10">
    <property type="entry name" value="UDP-galactose 4-epimerase, domain 1"/>
    <property type="match status" value="1"/>
</dbReference>
<sequence>MSSTKVLVVGATGRLGSLITSALLNKPTVQVSALIRKGSETKAEQLKEKGVQLISGALNDSVEELQQACQNVDVIISAVIGSEDTILDGQLRLLEAAKKAGVKRFIPSDYSADYLRASIGDHDHFDMRKQVAEQVKQSGIGYTIFLNGVFMETFFGPFLNIIDTKNHKITYYGSAETLVDTTTYEDAANYVVEAALDPEQLNKIVTVSGDRVTYTQLAQQIEQVTGHKITLERKGNVEDLKKLIETTKNTTHNVWAYIGMQYQYALHSGICELKNIQNNKYPNVQPTSIKQWLEKNKNIF</sequence>
<accession>D2VV61</accession>
<dbReference type="GeneID" id="8853445"/>
<dbReference type="InterPro" id="IPR045312">
    <property type="entry name" value="PCBER-like"/>
</dbReference>
<evidence type="ECO:0000256" key="2">
    <source>
        <dbReference type="ARBA" id="ARBA00023002"/>
    </source>
</evidence>
<dbReference type="InterPro" id="IPR036291">
    <property type="entry name" value="NAD(P)-bd_dom_sf"/>
</dbReference>
<dbReference type="CDD" id="cd05259">
    <property type="entry name" value="PCBER_SDR_a"/>
    <property type="match status" value="1"/>
</dbReference>
<proteinExistence type="predicted"/>
<dbReference type="OrthoDB" id="419598at2759"/>
<dbReference type="InterPro" id="IPR051609">
    <property type="entry name" value="NmrA/Isoflavone_reductase-like"/>
</dbReference>
<dbReference type="Pfam" id="PF05368">
    <property type="entry name" value="NmrA"/>
    <property type="match status" value="1"/>
</dbReference>
<keyword evidence="2" id="KW-0560">Oxidoreductase</keyword>
<dbReference type="GO" id="GO:0016491">
    <property type="term" value="F:oxidoreductase activity"/>
    <property type="evidence" value="ECO:0007669"/>
    <property type="project" value="UniProtKB-KW"/>
</dbReference>
<dbReference type="VEuPathDB" id="AmoebaDB:NAEGRDRAFT_72902"/>
<name>D2VV61_NAEGR</name>
<dbReference type="PANTHER" id="PTHR47706:SF1">
    <property type="entry name" value="CIPA-LIKE, PUTATIVE (AFU_ORTHOLOGUE AFUA_1G12460)-RELATED"/>
    <property type="match status" value="1"/>
</dbReference>
<dbReference type="eggNOG" id="ENOG502S5YP">
    <property type="taxonomic scope" value="Eukaryota"/>
</dbReference>
<dbReference type="InterPro" id="IPR008030">
    <property type="entry name" value="NmrA-like"/>
</dbReference>
<dbReference type="STRING" id="5762.D2VV61"/>
<dbReference type="RefSeq" id="XP_002671997.1">
    <property type="nucleotide sequence ID" value="XM_002671951.1"/>
</dbReference>
<dbReference type="Proteomes" id="UP000006671">
    <property type="component" value="Unassembled WGS sequence"/>
</dbReference>